<dbReference type="PANTHER" id="PTHR45033">
    <property type="match status" value="1"/>
</dbReference>
<comment type="caution">
    <text evidence="2">The sequence shown here is derived from an EMBL/GenBank/DDBJ whole genome shotgun (WGS) entry which is preliminary data.</text>
</comment>
<reference evidence="2" key="1">
    <citation type="submission" date="2023-03" db="EMBL/GenBank/DDBJ databases">
        <title>Massive genome expansion in bonnet fungi (Mycena s.s.) driven by repeated elements and novel gene families across ecological guilds.</title>
        <authorList>
            <consortium name="Lawrence Berkeley National Laboratory"/>
            <person name="Harder C.B."/>
            <person name="Miyauchi S."/>
            <person name="Viragh M."/>
            <person name="Kuo A."/>
            <person name="Thoen E."/>
            <person name="Andreopoulos B."/>
            <person name="Lu D."/>
            <person name="Skrede I."/>
            <person name="Drula E."/>
            <person name="Henrissat B."/>
            <person name="Morin E."/>
            <person name="Kohler A."/>
            <person name="Barry K."/>
            <person name="LaButti K."/>
            <person name="Morin E."/>
            <person name="Salamov A."/>
            <person name="Lipzen A."/>
            <person name="Mereny Z."/>
            <person name="Hegedus B."/>
            <person name="Baldrian P."/>
            <person name="Stursova M."/>
            <person name="Weitz H."/>
            <person name="Taylor A."/>
            <person name="Grigoriev I.V."/>
            <person name="Nagy L.G."/>
            <person name="Martin F."/>
            <person name="Kauserud H."/>
        </authorList>
    </citation>
    <scope>NUCLEOTIDE SEQUENCE</scope>
    <source>
        <strain evidence="2">CBHHK002</strain>
    </source>
</reference>
<dbReference type="EMBL" id="JARIHO010000007">
    <property type="protein sequence ID" value="KAJ7358585.1"/>
    <property type="molecule type" value="Genomic_DNA"/>
</dbReference>
<dbReference type="CDD" id="cd08276">
    <property type="entry name" value="MDR7"/>
    <property type="match status" value="1"/>
</dbReference>
<dbReference type="InterPro" id="IPR011032">
    <property type="entry name" value="GroES-like_sf"/>
</dbReference>
<dbReference type="InterPro" id="IPR013154">
    <property type="entry name" value="ADH-like_N"/>
</dbReference>
<keyword evidence="3" id="KW-1185">Reference proteome</keyword>
<protein>
    <submittedName>
        <fullName evidence="2">Alcohol dehydrogenase superfamily protein</fullName>
    </submittedName>
</protein>
<dbReference type="InterPro" id="IPR013149">
    <property type="entry name" value="ADH-like_C"/>
</dbReference>
<dbReference type="InterPro" id="IPR020843">
    <property type="entry name" value="ER"/>
</dbReference>
<dbReference type="SMART" id="SM00829">
    <property type="entry name" value="PKS_ER"/>
    <property type="match status" value="1"/>
</dbReference>
<evidence type="ECO:0000259" key="1">
    <source>
        <dbReference type="SMART" id="SM00829"/>
    </source>
</evidence>
<sequence>MVNVKRSISLVQTSLPPSSFYMSFPETTRHYHFPKVGEIPYIALTSSPLRPPKAGEVLVKIHAVSLQARDLSIALGHFPASPNIIPCSDMAGEVVAIGDGVEKWKQGDRVCANLMLDHVRGDATPAMLLNALGGSVDGVLTEYRAFPAHSLVKAPAHLSYEEACTLPCAALTAFNALDGLKPGDTVLIPGTGGVATFALQFASAMGATVIVTSSSNEKLEQAKAMGAAHTVNYKTTPSWDEEVLKLTDGAGADIVLELVGAETLVRSMNATRMGGTIAIIGMRFAGQADFPDIVLTSIMKGLKWRGIQVGSVELFRTMVTFIEANGTTTRPVVGRVFPFRRAKEAYEFLRSQGHVGKVIIRVAEK</sequence>
<dbReference type="SUPFAM" id="SSF51735">
    <property type="entry name" value="NAD(P)-binding Rossmann-fold domains"/>
    <property type="match status" value="1"/>
</dbReference>
<organism evidence="2 3">
    <name type="scientific">Mycena albidolilacea</name>
    <dbReference type="NCBI Taxonomy" id="1033008"/>
    <lineage>
        <taxon>Eukaryota</taxon>
        <taxon>Fungi</taxon>
        <taxon>Dikarya</taxon>
        <taxon>Basidiomycota</taxon>
        <taxon>Agaricomycotina</taxon>
        <taxon>Agaricomycetes</taxon>
        <taxon>Agaricomycetidae</taxon>
        <taxon>Agaricales</taxon>
        <taxon>Marasmiineae</taxon>
        <taxon>Mycenaceae</taxon>
        <taxon>Mycena</taxon>
    </lineage>
</organism>
<dbReference type="InterPro" id="IPR052711">
    <property type="entry name" value="Zinc_ADH-like"/>
</dbReference>
<gene>
    <name evidence="2" type="ORF">DFH08DRAFT_848756</name>
</gene>
<dbReference type="Pfam" id="PF08240">
    <property type="entry name" value="ADH_N"/>
    <property type="match status" value="1"/>
</dbReference>
<dbReference type="AlphaFoldDB" id="A0AAD7EYS5"/>
<evidence type="ECO:0000313" key="2">
    <source>
        <dbReference type="EMBL" id="KAJ7358585.1"/>
    </source>
</evidence>
<feature type="domain" description="Enoyl reductase (ER)" evidence="1">
    <location>
        <begin position="37"/>
        <end position="360"/>
    </location>
</feature>
<accession>A0AAD7EYS5</accession>
<dbReference type="PANTHER" id="PTHR45033:SF2">
    <property type="entry name" value="ZINC-TYPE ALCOHOL DEHYDROGENASE-LIKE PROTEIN C1773.06C"/>
    <property type="match status" value="1"/>
</dbReference>
<dbReference type="SUPFAM" id="SSF50129">
    <property type="entry name" value="GroES-like"/>
    <property type="match status" value="1"/>
</dbReference>
<dbReference type="GO" id="GO:0016491">
    <property type="term" value="F:oxidoreductase activity"/>
    <property type="evidence" value="ECO:0007669"/>
    <property type="project" value="InterPro"/>
</dbReference>
<dbReference type="Gene3D" id="3.90.180.10">
    <property type="entry name" value="Medium-chain alcohol dehydrogenases, catalytic domain"/>
    <property type="match status" value="1"/>
</dbReference>
<dbReference type="Gene3D" id="3.40.50.720">
    <property type="entry name" value="NAD(P)-binding Rossmann-like Domain"/>
    <property type="match status" value="1"/>
</dbReference>
<name>A0AAD7EYS5_9AGAR</name>
<dbReference type="Pfam" id="PF00107">
    <property type="entry name" value="ADH_zinc_N"/>
    <property type="match status" value="1"/>
</dbReference>
<dbReference type="Proteomes" id="UP001218218">
    <property type="component" value="Unassembled WGS sequence"/>
</dbReference>
<dbReference type="InterPro" id="IPR036291">
    <property type="entry name" value="NAD(P)-bd_dom_sf"/>
</dbReference>
<proteinExistence type="predicted"/>
<evidence type="ECO:0000313" key="3">
    <source>
        <dbReference type="Proteomes" id="UP001218218"/>
    </source>
</evidence>